<dbReference type="OrthoDB" id="10528378at2759"/>
<dbReference type="RefSeq" id="XP_068369700.1">
    <property type="nucleotide sequence ID" value="XM_068497078.1"/>
</dbReference>
<keyword evidence="2" id="KW-1185">Reference proteome</keyword>
<dbReference type="Proteomes" id="UP000179807">
    <property type="component" value="Unassembled WGS sequence"/>
</dbReference>
<protein>
    <submittedName>
        <fullName evidence="1">Uncharacterized protein</fullName>
    </submittedName>
</protein>
<organism evidence="1 2">
    <name type="scientific">Tritrichomonas foetus</name>
    <dbReference type="NCBI Taxonomy" id="1144522"/>
    <lineage>
        <taxon>Eukaryota</taxon>
        <taxon>Metamonada</taxon>
        <taxon>Parabasalia</taxon>
        <taxon>Tritrichomonadida</taxon>
        <taxon>Tritrichomonadidae</taxon>
        <taxon>Tritrichomonas</taxon>
    </lineage>
</organism>
<dbReference type="VEuPathDB" id="TrichDB:TRFO_13162"/>
<dbReference type="EMBL" id="MLAK01000100">
    <property type="protein sequence ID" value="OHT16564.1"/>
    <property type="molecule type" value="Genomic_DNA"/>
</dbReference>
<accession>A0A1J4L3L5</accession>
<evidence type="ECO:0000313" key="1">
    <source>
        <dbReference type="EMBL" id="OHT16564.1"/>
    </source>
</evidence>
<proteinExistence type="predicted"/>
<comment type="caution">
    <text evidence="1">The sequence shown here is derived from an EMBL/GenBank/DDBJ whole genome shotgun (WGS) entry which is preliminary data.</text>
</comment>
<sequence length="1611" mass="182505">MDGILESLSGYISKGILVPGEQIITTTLLNFEKYVPEQIDDELFEKIENILLNVLNINKGTLSFQCSIRIATCLLALYQTSSPPKIWNLFLTVSKQPNPSNIFAIGFIIDEIGGSAKSMISGLAQKLVNSSNDLLFPSIYTIKQCFKRDRIDLESLSLKSFALAKKGINTKKEHIILASLSLLSTLIKQKDIPQKKFLAIANDLLKTTTSPFIIDRTCYLIAKLAYFPLIVIENMKEVEEKDFTVGQTNTQKSDPAKSLFNQAFGIMCEFKSRFSVILYHFLNLVDPQIICKYLPLLFTTIRKIQPSEISHLMELFGPDSRKELFESVSNENPPSTSQLKLLMALQSNKNSVNELSALAMQLASSKNTNDRVIGASFFSSLAEVQPEFAMRYLETSMLYLAFPPEGNPNLEYDIHGFSLIASNILKKIDDKNESANKVANHISSFLERALASDKFLSSTYFAAYTVMSSLPSYLIPSALVTESVKNFMKYINSIKLNNTFNEVKLKFVTNEITNFFVSHENHEMTPHFFLFIMNTPIIQSKQILISICSSAPHVMANTQQIYIIAQSLLTYIIKEQPNSSFLKQNIKNTMISTNEMVNSAIPDDFSINEKNYIENNNNHDLNVISDNNESVNAEFSLQILNHFPKLVNAIPQKNVSSYIKSILSIPNRNPQMVQALFLSLCSNEDSVKLLSDEFPSIIVNLIKDERDLVRLQVLSECLGKWTNSHSGFLADILQYAFNMNLTQKCLVYSSILGNVSIDNNVIIHIMNELDNIALNSPTYAIFALHGLSILFHTYSIRLAEMNVADIQLNVILSLLNTHEISLEPYSLNYIALCFINLLPVLSADARSLEPRIIERLTLSIQGFIQLKSLSFACQIMFRALRAVFVFAKEIATNLTNISFPSSKGATNILQITACGAFSDMLKIGISTTDYFDMVPKILILLQRTQNNLPAEFIQSIAADFANHEINNISENTPQKINDWVSIIKSILSTNALPIAGKQTIESNDYVKKCALIVSQRIIPLLAKVKPLLGECLDDIMTSITRTIETKSSNLMDAAYDLLYDVLINFEDFKVEGGQRLLELYDSQFFIAIRYAFQTNLSHSGNVLIRYIDYQLISIKSNYDDFKLIFKIYIDGLSSIKKSSAIYFTIATHICHIIQTHNYLSNLINDYKEQLIVQLCEVISISMALWRSDPEDWEQVSQFRINYSSSYSDILVSFIWLQSKLDNEILSFSTIYDFFIDELNHGTEYWRMAAAFSALTAIMQFSKNSIEPEKVAKAIEAAEHAKTVSPKLGIDILPSFIKSCTTIRSDDGKTALSWSQMLNFILTHDFDIESFANLINDGKPEDLLKNTIDSSVLNDIILFIRAQFEKKLIDNSQCIALFTILLDKSNEIVQKLMEFFLSQDSRIFAPLKFDLYRRLLKRSNKETVSTLQLQTISLFAWTNFKQGGMNLIAQVLIEKPELGINLFAFDNLKTITELCLNDIVNCEVFIQFVTFGYQIYKLFNISHPDFEIGIASLPFKIINKWSEDIQKGSDITMTAIILINIILKDSNRAVRAAFSAMNIQEQRNSIDQISKQITKIENKKKVQNLMVFSNARRRTQENDDEWQSLDDSDDDF</sequence>
<dbReference type="GeneID" id="94831782"/>
<gene>
    <name evidence="1" type="ORF">TRFO_13162</name>
</gene>
<reference evidence="1" key="1">
    <citation type="submission" date="2016-10" db="EMBL/GenBank/DDBJ databases">
        <authorList>
            <person name="Benchimol M."/>
            <person name="Almeida L.G."/>
            <person name="Vasconcelos A.T."/>
            <person name="Perreira-Neves A."/>
            <person name="Rosa I.A."/>
            <person name="Tasca T."/>
            <person name="Bogo M.R."/>
            <person name="de Souza W."/>
        </authorList>
    </citation>
    <scope>NUCLEOTIDE SEQUENCE [LARGE SCALE GENOMIC DNA]</scope>
    <source>
        <strain evidence="1">K</strain>
    </source>
</reference>
<evidence type="ECO:0000313" key="2">
    <source>
        <dbReference type="Proteomes" id="UP000179807"/>
    </source>
</evidence>
<name>A0A1J4L3L5_9EUKA</name>